<evidence type="ECO:0000256" key="4">
    <source>
        <dbReference type="ARBA" id="ARBA00022989"/>
    </source>
</evidence>
<feature type="transmembrane region" description="Helical" evidence="7">
    <location>
        <begin position="359"/>
        <end position="379"/>
    </location>
</feature>
<feature type="transmembrane region" description="Helical" evidence="7">
    <location>
        <begin position="329"/>
        <end position="347"/>
    </location>
</feature>
<evidence type="ECO:0000256" key="3">
    <source>
        <dbReference type="ARBA" id="ARBA00022692"/>
    </source>
</evidence>
<name>S3CZR3_GLAL2</name>
<dbReference type="InterPro" id="IPR011701">
    <property type="entry name" value="MFS"/>
</dbReference>
<dbReference type="GO" id="GO:0005886">
    <property type="term" value="C:plasma membrane"/>
    <property type="evidence" value="ECO:0007669"/>
    <property type="project" value="TreeGrafter"/>
</dbReference>
<evidence type="ECO:0000313" key="9">
    <source>
        <dbReference type="EMBL" id="EPE30389.1"/>
    </source>
</evidence>
<sequence>MSSSATKDIPVEMETATSVTSDGFERGFRFWIVIAGLAISTLLASLEHTVVTTPAPYILKDLDMKENYIRVTNAFFVCSGLCGGATIGEMLIAGRAIQGAGFGGIVLTVNIIVSDICPVRKRGQYMAMILAVFGVGVALGPFVGGSIAEYSSWRLVFYINIPIGGVSFIVMFIFLHVKYKDETSFTTKLRRIDIVGNTILMTGTVAILYALTYAGTTFAWSSWHTLVPLSLGFLSFGLFVVFEASGIAVEPVLPLRLFSDRTSIIVLINTFLNSTIYFWYLYFIPVYFQAVKLYSPSRAGYSLLPQALAGLPGAILAAVSLSKWGKFKVIHLVGFGLSTMGMGLLSMSNKHTSISEWAVFQMIVALGIGVIIDTLLPAFQAPVSEADQAAATSAWSFIRAFGAIWGVAIPAVIFNNRINENLHLVSNLSARKLLKDGGAYEQASAVFVQQFSVEVQDEMRELYALALDRLFWIGAIFAGLGFLLVLIERDVPLRKTLETEFGLESNNQTAGSCDEKGK</sequence>
<dbReference type="Proteomes" id="UP000016922">
    <property type="component" value="Unassembled WGS sequence"/>
</dbReference>
<feature type="transmembrane region" description="Helical" evidence="7">
    <location>
        <begin position="198"/>
        <end position="220"/>
    </location>
</feature>
<dbReference type="PANTHER" id="PTHR23501">
    <property type="entry name" value="MAJOR FACILITATOR SUPERFAMILY"/>
    <property type="match status" value="1"/>
</dbReference>
<dbReference type="Pfam" id="PF07690">
    <property type="entry name" value="MFS_1"/>
    <property type="match status" value="1"/>
</dbReference>
<feature type="transmembrane region" description="Helical" evidence="7">
    <location>
        <begin position="264"/>
        <end position="283"/>
    </location>
</feature>
<dbReference type="RefSeq" id="XP_008081800.1">
    <property type="nucleotide sequence ID" value="XM_008083609.1"/>
</dbReference>
<dbReference type="PANTHER" id="PTHR23501:SF187">
    <property type="entry name" value="MAJOR FACILITATOR SUPERFAMILY (MFS) PROFILE DOMAIN-CONTAINING PROTEIN"/>
    <property type="match status" value="1"/>
</dbReference>
<organism evidence="9 10">
    <name type="scientific">Glarea lozoyensis (strain ATCC 20868 / MF5171)</name>
    <dbReference type="NCBI Taxonomy" id="1116229"/>
    <lineage>
        <taxon>Eukaryota</taxon>
        <taxon>Fungi</taxon>
        <taxon>Dikarya</taxon>
        <taxon>Ascomycota</taxon>
        <taxon>Pezizomycotina</taxon>
        <taxon>Leotiomycetes</taxon>
        <taxon>Helotiales</taxon>
        <taxon>Helotiaceae</taxon>
        <taxon>Glarea</taxon>
    </lineage>
</organism>
<dbReference type="GO" id="GO:0022857">
    <property type="term" value="F:transmembrane transporter activity"/>
    <property type="evidence" value="ECO:0007669"/>
    <property type="project" value="InterPro"/>
</dbReference>
<dbReference type="InterPro" id="IPR020846">
    <property type="entry name" value="MFS_dom"/>
</dbReference>
<accession>S3CZR3</accession>
<evidence type="ECO:0000256" key="2">
    <source>
        <dbReference type="ARBA" id="ARBA00022448"/>
    </source>
</evidence>
<feature type="transmembrane region" description="Helical" evidence="7">
    <location>
        <begin position="155"/>
        <end position="177"/>
    </location>
</feature>
<feature type="transmembrane region" description="Helical" evidence="7">
    <location>
        <begin position="93"/>
        <end position="113"/>
    </location>
</feature>
<dbReference type="InterPro" id="IPR036259">
    <property type="entry name" value="MFS_trans_sf"/>
</dbReference>
<feature type="transmembrane region" description="Helical" evidence="7">
    <location>
        <begin position="125"/>
        <end position="143"/>
    </location>
</feature>
<dbReference type="KEGG" id="glz:GLAREA_03356"/>
<dbReference type="GeneID" id="19462411"/>
<dbReference type="OMA" id="RYKPVHI"/>
<keyword evidence="2" id="KW-0813">Transport</keyword>
<evidence type="ECO:0000256" key="6">
    <source>
        <dbReference type="ARBA" id="ARBA00023180"/>
    </source>
</evidence>
<feature type="transmembrane region" description="Helical" evidence="7">
    <location>
        <begin position="67"/>
        <end position="87"/>
    </location>
</feature>
<keyword evidence="6" id="KW-0325">Glycoprotein</keyword>
<dbReference type="SUPFAM" id="SSF103473">
    <property type="entry name" value="MFS general substrate transporter"/>
    <property type="match status" value="1"/>
</dbReference>
<dbReference type="EMBL" id="KE145363">
    <property type="protein sequence ID" value="EPE30389.1"/>
    <property type="molecule type" value="Genomic_DNA"/>
</dbReference>
<feature type="transmembrane region" description="Helical" evidence="7">
    <location>
        <begin position="391"/>
        <end position="414"/>
    </location>
</feature>
<reference evidence="9 10" key="1">
    <citation type="journal article" date="2013" name="BMC Genomics">
        <title>Genomics-driven discovery of the pneumocandin biosynthetic gene cluster in the fungus Glarea lozoyensis.</title>
        <authorList>
            <person name="Chen L."/>
            <person name="Yue Q."/>
            <person name="Zhang X."/>
            <person name="Xiang M."/>
            <person name="Wang C."/>
            <person name="Li S."/>
            <person name="Che Y."/>
            <person name="Ortiz-Lopez F.J."/>
            <person name="Bills G.F."/>
            <person name="Liu X."/>
            <person name="An Z."/>
        </authorList>
    </citation>
    <scope>NUCLEOTIDE SEQUENCE [LARGE SCALE GENOMIC DNA]</scope>
    <source>
        <strain evidence="10">ATCC 20868 / MF5171</strain>
    </source>
</reference>
<dbReference type="eggNOG" id="KOG0254">
    <property type="taxonomic scope" value="Eukaryota"/>
</dbReference>
<keyword evidence="4 7" id="KW-1133">Transmembrane helix</keyword>
<feature type="transmembrane region" description="Helical" evidence="7">
    <location>
        <begin position="226"/>
        <end position="252"/>
    </location>
</feature>
<dbReference type="Gene3D" id="1.20.1250.20">
    <property type="entry name" value="MFS general substrate transporter like domains"/>
    <property type="match status" value="2"/>
</dbReference>
<comment type="subcellular location">
    <subcellularLocation>
        <location evidence="1">Membrane</location>
        <topology evidence="1">Multi-pass membrane protein</topology>
    </subcellularLocation>
</comment>
<evidence type="ECO:0000313" key="10">
    <source>
        <dbReference type="Proteomes" id="UP000016922"/>
    </source>
</evidence>
<protein>
    <submittedName>
        <fullName evidence="9">MFS general substrate transporter</fullName>
    </submittedName>
</protein>
<dbReference type="HOGENOM" id="CLU_000960_22_0_1"/>
<keyword evidence="10" id="KW-1185">Reference proteome</keyword>
<evidence type="ECO:0000256" key="1">
    <source>
        <dbReference type="ARBA" id="ARBA00004141"/>
    </source>
</evidence>
<dbReference type="AlphaFoldDB" id="S3CZR3"/>
<feature type="transmembrane region" description="Helical" evidence="7">
    <location>
        <begin position="469"/>
        <end position="487"/>
    </location>
</feature>
<gene>
    <name evidence="9" type="ORF">GLAREA_03356</name>
</gene>
<evidence type="ECO:0000259" key="8">
    <source>
        <dbReference type="PROSITE" id="PS50850"/>
    </source>
</evidence>
<evidence type="ECO:0000256" key="7">
    <source>
        <dbReference type="SAM" id="Phobius"/>
    </source>
</evidence>
<dbReference type="OrthoDB" id="10021397at2759"/>
<keyword evidence="3 7" id="KW-0812">Transmembrane</keyword>
<proteinExistence type="predicted"/>
<feature type="domain" description="Major facilitator superfamily (MFS) profile" evidence="8">
    <location>
        <begin position="1"/>
        <end position="493"/>
    </location>
</feature>
<feature type="transmembrane region" description="Helical" evidence="7">
    <location>
        <begin position="303"/>
        <end position="322"/>
    </location>
</feature>
<dbReference type="PROSITE" id="PS50850">
    <property type="entry name" value="MFS"/>
    <property type="match status" value="1"/>
</dbReference>
<evidence type="ECO:0000256" key="5">
    <source>
        <dbReference type="ARBA" id="ARBA00023136"/>
    </source>
</evidence>
<keyword evidence="5 7" id="KW-0472">Membrane</keyword>
<feature type="transmembrane region" description="Helical" evidence="7">
    <location>
        <begin position="28"/>
        <end position="46"/>
    </location>
</feature>